<organism evidence="4 5">
    <name type="scientific">Saccharibacter floricola DSM 15669</name>
    <dbReference type="NCBI Taxonomy" id="1123227"/>
    <lineage>
        <taxon>Bacteria</taxon>
        <taxon>Pseudomonadati</taxon>
        <taxon>Pseudomonadota</taxon>
        <taxon>Alphaproteobacteria</taxon>
        <taxon>Acetobacterales</taxon>
        <taxon>Acetobacteraceae</taxon>
        <taxon>Saccharibacter</taxon>
    </lineage>
</organism>
<comment type="caution">
    <text evidence="4">The sequence shown here is derived from an EMBL/GenBank/DDBJ whole genome shotgun (WGS) entry which is preliminary data.</text>
</comment>
<evidence type="ECO:0000313" key="5">
    <source>
        <dbReference type="Proteomes" id="UP001062901"/>
    </source>
</evidence>
<name>A0ABQ0NYU7_9PROT</name>
<sequence length="411" mass="47176">MKGMPFPDPVFMPTQEGAHGLRFDFNIGIRALLPPGKWTIRFRDLDTYTVLYQTEGDALQVLSRKRHFINARIELEKDGEIVWTHDYDAAGKDVAVVMPGGTLGDSLGWFPYAVRFAQKHQCRLTVMLSEPLKKLLEPVYPDIRFILADEFDAIRETLYATYYLGLFFDDEENSWQPADFRYVGLHRTAGYILGVDPTEEAPRVAIEDEETRPIEEPYVVVAVQASCGCKMWNNPTGWMDTIQHLKEKGYRVICIDRDPAVASSIHWNVIPNGVEDETGNRPLKERARWLKHADFFVGLSSGLSWLAWSVGTPVVLISGFTHPSNEFHTPYRVFSTHGCNSCWHDVRTPFKHDDYMFCPRHKDTPRFFECTRIITADYVKATIDRVCQDYAVPKLGKKRKSKTRVSSKRTE</sequence>
<dbReference type="Proteomes" id="UP001062901">
    <property type="component" value="Unassembled WGS sequence"/>
</dbReference>
<dbReference type="Pfam" id="PF01075">
    <property type="entry name" value="Glyco_transf_9"/>
    <property type="match status" value="1"/>
</dbReference>
<dbReference type="PANTHER" id="PTHR30160">
    <property type="entry name" value="TETRAACYLDISACCHARIDE 4'-KINASE-RELATED"/>
    <property type="match status" value="1"/>
</dbReference>
<evidence type="ECO:0000256" key="2">
    <source>
        <dbReference type="ARBA" id="ARBA00022679"/>
    </source>
</evidence>
<dbReference type="Gene3D" id="3.40.50.2000">
    <property type="entry name" value="Glycogen Phosphorylase B"/>
    <property type="match status" value="1"/>
</dbReference>
<feature type="domain" description="Autotransproter heptosyltransferase TibC/BAHTCr-like N-terminal" evidence="3">
    <location>
        <begin position="17"/>
        <end position="78"/>
    </location>
</feature>
<keyword evidence="2" id="KW-0808">Transferase</keyword>
<evidence type="ECO:0000256" key="1">
    <source>
        <dbReference type="ARBA" id="ARBA00022676"/>
    </source>
</evidence>
<dbReference type="EMBL" id="BAQD01000012">
    <property type="protein sequence ID" value="GBQ06519.1"/>
    <property type="molecule type" value="Genomic_DNA"/>
</dbReference>
<reference evidence="4" key="1">
    <citation type="submission" date="2013-04" db="EMBL/GenBank/DDBJ databases">
        <title>The genome sequencing project of 58 acetic acid bacteria.</title>
        <authorList>
            <person name="Okamoto-Kainuma A."/>
            <person name="Ishikawa M."/>
            <person name="Umino S."/>
            <person name="Koizumi Y."/>
            <person name="Shiwa Y."/>
            <person name="Yoshikawa H."/>
            <person name="Matsutani M."/>
            <person name="Matsushita K."/>
        </authorList>
    </citation>
    <scope>NUCLEOTIDE SEQUENCE</scope>
    <source>
        <strain evidence="4">DSM 15669</strain>
    </source>
</reference>
<keyword evidence="1" id="KW-0328">Glycosyltransferase</keyword>
<dbReference type="Pfam" id="PF21129">
    <property type="entry name" value="TibC_1st"/>
    <property type="match status" value="1"/>
</dbReference>
<dbReference type="InterPro" id="IPR030929">
    <property type="entry name" value="Aah/TibC-like"/>
</dbReference>
<protein>
    <submittedName>
        <fullName evidence="4">Glycosyltransferase</fullName>
    </submittedName>
</protein>
<accession>A0ABQ0NYU7</accession>
<dbReference type="PANTHER" id="PTHR30160:SF1">
    <property type="entry name" value="LIPOPOLYSACCHARIDE 1,2-N-ACETYLGLUCOSAMINETRANSFERASE-RELATED"/>
    <property type="match status" value="1"/>
</dbReference>
<dbReference type="InterPro" id="IPR002201">
    <property type="entry name" value="Glyco_trans_9"/>
</dbReference>
<dbReference type="SUPFAM" id="SSF53756">
    <property type="entry name" value="UDP-Glycosyltransferase/glycogen phosphorylase"/>
    <property type="match status" value="1"/>
</dbReference>
<evidence type="ECO:0000313" key="4">
    <source>
        <dbReference type="EMBL" id="GBQ06519.1"/>
    </source>
</evidence>
<keyword evidence="5" id="KW-1185">Reference proteome</keyword>
<dbReference type="NCBIfam" id="TIGR04414">
    <property type="entry name" value="hepto_Aah_TibC"/>
    <property type="match status" value="1"/>
</dbReference>
<proteinExistence type="predicted"/>
<gene>
    <name evidence="4" type="ORF">AA15669_0973</name>
</gene>
<dbReference type="InterPro" id="IPR049327">
    <property type="entry name" value="TibC/BAHTCr-like_N"/>
</dbReference>
<dbReference type="InterPro" id="IPR051199">
    <property type="entry name" value="LPS_LOS_Heptosyltrfase"/>
</dbReference>
<evidence type="ECO:0000259" key="3">
    <source>
        <dbReference type="Pfam" id="PF21129"/>
    </source>
</evidence>